<dbReference type="AlphaFoldDB" id="A0A834KIY1"/>
<gene>
    <name evidence="1" type="ORF">HZH66_002100</name>
</gene>
<sequence>MYGELTMPLKKERGNLPPTRYMEARLAVATSASLDMWTVACREQACMQFVSSSDNYTIMPTFLPTPRLVSRSGRILKRKVQAKAARISNGVWCQGSKGPFEYNGRLVNRDIPAPLATIAHNFTRC</sequence>
<evidence type="ECO:0000313" key="2">
    <source>
        <dbReference type="Proteomes" id="UP000614350"/>
    </source>
</evidence>
<dbReference type="Proteomes" id="UP000614350">
    <property type="component" value="Unassembled WGS sequence"/>
</dbReference>
<accession>A0A834KIY1</accession>
<keyword evidence="2" id="KW-1185">Reference proteome</keyword>
<proteinExistence type="predicted"/>
<name>A0A834KIY1_VESVU</name>
<reference evidence="1" key="1">
    <citation type="journal article" date="2020" name="G3 (Bethesda)">
        <title>High-Quality Assemblies for Three Invasive Social Wasps from the &lt;i&gt;Vespula&lt;/i&gt; Genus.</title>
        <authorList>
            <person name="Harrop T.W.R."/>
            <person name="Guhlin J."/>
            <person name="McLaughlin G.M."/>
            <person name="Permina E."/>
            <person name="Stockwell P."/>
            <person name="Gilligan J."/>
            <person name="Le Lec M.F."/>
            <person name="Gruber M.A.M."/>
            <person name="Quinn O."/>
            <person name="Lovegrove M."/>
            <person name="Duncan E.J."/>
            <person name="Remnant E.J."/>
            <person name="Van Eeckhoven J."/>
            <person name="Graham B."/>
            <person name="Knapp R.A."/>
            <person name="Langford K.W."/>
            <person name="Kronenberg Z."/>
            <person name="Press M.O."/>
            <person name="Eacker S.M."/>
            <person name="Wilson-Rankin E.E."/>
            <person name="Purcell J."/>
            <person name="Lester P.J."/>
            <person name="Dearden P.K."/>
        </authorList>
    </citation>
    <scope>NUCLEOTIDE SEQUENCE</scope>
    <source>
        <strain evidence="1">Marl-1</strain>
    </source>
</reference>
<protein>
    <submittedName>
        <fullName evidence="1">Uncharacterized protein</fullName>
    </submittedName>
</protein>
<dbReference type="EMBL" id="JACSEA010000002">
    <property type="protein sequence ID" value="KAF7407563.1"/>
    <property type="molecule type" value="Genomic_DNA"/>
</dbReference>
<evidence type="ECO:0000313" key="1">
    <source>
        <dbReference type="EMBL" id="KAF7407563.1"/>
    </source>
</evidence>
<organism evidence="1 2">
    <name type="scientific">Vespula vulgaris</name>
    <name type="common">Yellow jacket</name>
    <name type="synonym">Wasp</name>
    <dbReference type="NCBI Taxonomy" id="7454"/>
    <lineage>
        <taxon>Eukaryota</taxon>
        <taxon>Metazoa</taxon>
        <taxon>Ecdysozoa</taxon>
        <taxon>Arthropoda</taxon>
        <taxon>Hexapoda</taxon>
        <taxon>Insecta</taxon>
        <taxon>Pterygota</taxon>
        <taxon>Neoptera</taxon>
        <taxon>Endopterygota</taxon>
        <taxon>Hymenoptera</taxon>
        <taxon>Apocrita</taxon>
        <taxon>Aculeata</taxon>
        <taxon>Vespoidea</taxon>
        <taxon>Vespidae</taxon>
        <taxon>Vespinae</taxon>
        <taxon>Vespula</taxon>
    </lineage>
</organism>
<comment type="caution">
    <text evidence="1">The sequence shown here is derived from an EMBL/GenBank/DDBJ whole genome shotgun (WGS) entry which is preliminary data.</text>
</comment>